<dbReference type="Proteomes" id="UP000196573">
    <property type="component" value="Unassembled WGS sequence"/>
</dbReference>
<reference evidence="2 3" key="1">
    <citation type="submission" date="2017-03" db="EMBL/GenBank/DDBJ databases">
        <authorList>
            <person name="Afonso C.L."/>
            <person name="Miller P.J."/>
            <person name="Scott M.A."/>
            <person name="Spackman E."/>
            <person name="Goraichik I."/>
            <person name="Dimitrov K.M."/>
            <person name="Suarez D.L."/>
            <person name="Swayne D.E."/>
        </authorList>
    </citation>
    <scope>NUCLEOTIDE SEQUENCE [LARGE SCALE GENOMIC DNA]</scope>
    <source>
        <strain evidence="2">SB41UT1</strain>
    </source>
</reference>
<keyword evidence="1" id="KW-0175">Coiled coil</keyword>
<name>A0A1X7AGS1_9GAMM</name>
<organism evidence="2 3">
    <name type="scientific">Parendozoicomonas haliclonae</name>
    <dbReference type="NCBI Taxonomy" id="1960125"/>
    <lineage>
        <taxon>Bacteria</taxon>
        <taxon>Pseudomonadati</taxon>
        <taxon>Pseudomonadota</taxon>
        <taxon>Gammaproteobacteria</taxon>
        <taxon>Oceanospirillales</taxon>
        <taxon>Endozoicomonadaceae</taxon>
        <taxon>Parendozoicomonas</taxon>
    </lineage>
</organism>
<accession>A0A1X7AGS1</accession>
<gene>
    <name evidence="2" type="ORF">EHSB41UT_01037</name>
</gene>
<evidence type="ECO:0000313" key="2">
    <source>
        <dbReference type="EMBL" id="SMA39432.1"/>
    </source>
</evidence>
<sequence length="304" mass="34968">MFGRVWSSIKSAASSVASTVKKVCTKVKETANKVWNAVTGKDKIKQAEELHQRTVQRFEDKERKYQEGVAQRGKEIELKLKQINGYKQSIFNQHFPRFAKLGNRLHNVRVAGSAFEEFFDDQILEISALSGVRSKQELFKIDFNNLSFKEFALSVLTLGFFSRKKAKESLQQVQDEANRIEEEITKMDAHLKKIDQVISSISNVAEYFEKLIRSYDKLLDRFEYGINTQRIAQLGMSPELFKNKLDFRLLPVAHIEEFQALFNLSIVLKQMSRMAYLSQSGEIVEDDTRTAGDLYQMSQSLKAA</sequence>
<protein>
    <submittedName>
        <fullName evidence="2">Uncharacterized protein</fullName>
    </submittedName>
</protein>
<dbReference type="AlphaFoldDB" id="A0A1X7AGS1"/>
<proteinExistence type="predicted"/>
<dbReference type="RefSeq" id="WP_207626565.1">
    <property type="nucleotide sequence ID" value="NZ_CBCSCN010000001.1"/>
</dbReference>
<evidence type="ECO:0000313" key="3">
    <source>
        <dbReference type="Proteomes" id="UP000196573"/>
    </source>
</evidence>
<dbReference type="EMBL" id="FWPT01000002">
    <property type="protein sequence ID" value="SMA39432.1"/>
    <property type="molecule type" value="Genomic_DNA"/>
</dbReference>
<evidence type="ECO:0000256" key="1">
    <source>
        <dbReference type="SAM" id="Coils"/>
    </source>
</evidence>
<keyword evidence="3" id="KW-1185">Reference proteome</keyword>
<feature type="coiled-coil region" evidence="1">
    <location>
        <begin position="163"/>
        <end position="190"/>
    </location>
</feature>